<dbReference type="Proteomes" id="UP001596337">
    <property type="component" value="Unassembled WGS sequence"/>
</dbReference>
<keyword evidence="2" id="KW-1185">Reference proteome</keyword>
<comment type="caution">
    <text evidence="1">The sequence shown here is derived from an EMBL/GenBank/DDBJ whole genome shotgun (WGS) entry which is preliminary data.</text>
</comment>
<accession>A0ABW2C5K8</accession>
<proteinExistence type="predicted"/>
<name>A0ABW2C5K8_9PSEU</name>
<sequence length="71" mass="8007">MRRPQIPTRSVPARAWRAPLARERVHEARTARTTALAAVAALQRVRQPEVLRELAAYATTLANEQEAPHEQ</sequence>
<organism evidence="1 2">
    <name type="scientific">Haloechinothrix salitolerans</name>
    <dbReference type="NCBI Taxonomy" id="926830"/>
    <lineage>
        <taxon>Bacteria</taxon>
        <taxon>Bacillati</taxon>
        <taxon>Actinomycetota</taxon>
        <taxon>Actinomycetes</taxon>
        <taxon>Pseudonocardiales</taxon>
        <taxon>Pseudonocardiaceae</taxon>
        <taxon>Haloechinothrix</taxon>
    </lineage>
</organism>
<reference evidence="2" key="1">
    <citation type="journal article" date="2019" name="Int. J. Syst. Evol. Microbiol.">
        <title>The Global Catalogue of Microorganisms (GCM) 10K type strain sequencing project: providing services to taxonomists for standard genome sequencing and annotation.</title>
        <authorList>
            <consortium name="The Broad Institute Genomics Platform"/>
            <consortium name="The Broad Institute Genome Sequencing Center for Infectious Disease"/>
            <person name="Wu L."/>
            <person name="Ma J."/>
        </authorList>
    </citation>
    <scope>NUCLEOTIDE SEQUENCE [LARGE SCALE GENOMIC DNA]</scope>
    <source>
        <strain evidence="2">KCTC 32255</strain>
    </source>
</reference>
<dbReference type="EMBL" id="JBHSXX010000001">
    <property type="protein sequence ID" value="MFC6870353.1"/>
    <property type="molecule type" value="Genomic_DNA"/>
</dbReference>
<gene>
    <name evidence="1" type="ORF">ACFQGD_24755</name>
</gene>
<evidence type="ECO:0000313" key="2">
    <source>
        <dbReference type="Proteomes" id="UP001596337"/>
    </source>
</evidence>
<protein>
    <submittedName>
        <fullName evidence="1">Uncharacterized protein</fullName>
    </submittedName>
</protein>
<dbReference type="RefSeq" id="WP_345395335.1">
    <property type="nucleotide sequence ID" value="NZ_BAABLA010000023.1"/>
</dbReference>
<evidence type="ECO:0000313" key="1">
    <source>
        <dbReference type="EMBL" id="MFC6870353.1"/>
    </source>
</evidence>